<feature type="transmembrane region" description="Helical" evidence="10">
    <location>
        <begin position="26"/>
        <end position="47"/>
    </location>
</feature>
<geneLocation type="mitochondrion" evidence="12"/>
<dbReference type="InterPro" id="IPR001750">
    <property type="entry name" value="ND/Mrp_TM"/>
</dbReference>
<evidence type="ECO:0000256" key="7">
    <source>
        <dbReference type="ARBA" id="ARBA00023136"/>
    </source>
</evidence>
<feature type="transmembrane region" description="Helical" evidence="10">
    <location>
        <begin position="303"/>
        <end position="323"/>
    </location>
</feature>
<dbReference type="Pfam" id="PF00361">
    <property type="entry name" value="Proton_antipo_M"/>
    <property type="match status" value="1"/>
</dbReference>
<feature type="transmembrane region" description="Helical" evidence="10">
    <location>
        <begin position="59"/>
        <end position="80"/>
    </location>
</feature>
<keyword evidence="7 10" id="KW-0472">Membrane</keyword>
<proteinExistence type="inferred from homology"/>
<feature type="transmembrane region" description="Helical" evidence="10">
    <location>
        <begin position="253"/>
        <end position="271"/>
    </location>
</feature>
<feature type="transmembrane region" description="Helical" evidence="10">
    <location>
        <begin position="115"/>
        <end position="134"/>
    </location>
</feature>
<feature type="transmembrane region" description="Helical" evidence="10">
    <location>
        <begin position="278"/>
        <end position="297"/>
    </location>
</feature>
<evidence type="ECO:0000256" key="9">
    <source>
        <dbReference type="ARBA" id="ARBA00049551"/>
    </source>
</evidence>
<evidence type="ECO:0000256" key="8">
    <source>
        <dbReference type="ARBA" id="ARBA00031028"/>
    </source>
</evidence>
<feature type="transmembrane region" description="Helical" evidence="10">
    <location>
        <begin position="92"/>
        <end position="109"/>
    </location>
</feature>
<feature type="transmembrane region" description="Helical" evidence="10">
    <location>
        <begin position="180"/>
        <end position="204"/>
    </location>
</feature>
<gene>
    <name evidence="12" type="primary">nad2</name>
</gene>
<keyword evidence="6 10" id="KW-1133">Transmembrane helix</keyword>
<comment type="similarity">
    <text evidence="2">Belongs to the complex I subunit 2 family.</text>
</comment>
<dbReference type="RefSeq" id="YP_008475250.1">
    <property type="nucleotide sequence ID" value="NC_022173.1"/>
</dbReference>
<dbReference type="GO" id="GO:0016020">
    <property type="term" value="C:membrane"/>
    <property type="evidence" value="ECO:0007669"/>
    <property type="project" value="UniProtKB-SubCell"/>
</dbReference>
<reference evidence="12" key="1">
    <citation type="submission" date="2013-04" db="EMBL/GenBank/DDBJ databases">
        <authorList>
            <person name="Pfeiffer I."/>
            <person name="Hegedusova E."/>
            <person name="Brejova B."/>
            <person name="Nosek J."/>
        </authorList>
    </citation>
    <scope>NUCLEOTIDE SEQUENCE</scope>
    <source>
        <strain evidence="12">AS2.3639</strain>
    </source>
</reference>
<feature type="domain" description="NADH:quinone oxidoreductase/Mrp antiporter transmembrane" evidence="11">
    <location>
        <begin position="112"/>
        <end position="397"/>
    </location>
</feature>
<dbReference type="GeneID" id="16695245"/>
<dbReference type="AlphaFoldDB" id="S5TGJ6"/>
<dbReference type="PANTHER" id="PTHR22773">
    <property type="entry name" value="NADH DEHYDROGENASE"/>
    <property type="match status" value="1"/>
</dbReference>
<dbReference type="GO" id="GO:0008137">
    <property type="term" value="F:NADH dehydrogenase (ubiquinone) activity"/>
    <property type="evidence" value="ECO:0007669"/>
    <property type="project" value="UniProtKB-EC"/>
</dbReference>
<comment type="subcellular location">
    <subcellularLocation>
        <location evidence="1">Membrane</location>
        <topology evidence="1">Multi-pass membrane protein</topology>
    </subcellularLocation>
</comment>
<protein>
    <recommendedName>
        <fullName evidence="4">NADH-ubiquinone oxidoreductase chain 2</fullName>
        <ecNumber evidence="3">7.1.1.2</ecNumber>
    </recommendedName>
    <alternativeName>
        <fullName evidence="8">NADH dehydrogenase subunit 2</fullName>
    </alternativeName>
</protein>
<sequence length="456" mass="51678">MLVSSFIIFLVYTAFNKLQPHIISRLGILSILLTLIIFITSYDTLYLDNLSLFNNWFKLTYQSIPLIILSLLLTSILLIYNTIKVRYDISSPYLILIILANLTGIVLLPLVNDLIVLYIVIELQSYALYILTGLHNKSYNATRAGLLYFLTGGIASALILLASYYLYYITGSTNISDINIYISAASINTESIIYINILLLALMFKMGLAPLHQWSIAVYNYAPTYITAYISIIAKVAIIGFIFVNWSLFNCDIIWLFFYSSLIIASYKPLFNVNIKVILAYSGILNIGYLLLAISTYDISMYIYLLQYILTHICIFISILCMSEYTDKPVTKWSPIIYLNQLAVPNKTLSIILIVCLFSLIGIPPLPGFYAKYYILINAIGNNYILESIILIICSVLGTYYYASIVKGIMPALLLNNNYNIINSSLSYILSTIIILIITFYIYIPYLLEGLLIFIL</sequence>
<evidence type="ECO:0000256" key="3">
    <source>
        <dbReference type="ARBA" id="ARBA00012944"/>
    </source>
</evidence>
<evidence type="ECO:0000256" key="10">
    <source>
        <dbReference type="SAM" id="Phobius"/>
    </source>
</evidence>
<organism evidence="12">
    <name type="scientific">Candida blackwelliae</name>
    <dbReference type="NCBI Taxonomy" id="497110"/>
    <lineage>
        <taxon>Eukaryota</taxon>
        <taxon>Fungi</taxon>
        <taxon>Dikarya</taxon>
        <taxon>Ascomycota</taxon>
        <taxon>Saccharomycotina</taxon>
        <taxon>Pichiomycetes</taxon>
        <taxon>Debaryomycetaceae</taxon>
        <taxon>Candida/Lodderomyces clade</taxon>
        <taxon>Candida</taxon>
    </lineage>
</organism>
<feature type="transmembrane region" description="Helical" evidence="10">
    <location>
        <begin position="344"/>
        <end position="364"/>
    </location>
</feature>
<name>S5TGJ6_9ASCO</name>
<comment type="catalytic activity">
    <reaction evidence="9">
        <text>a ubiquinone + NADH + 5 H(+)(in) = a ubiquinol + NAD(+) + 4 H(+)(out)</text>
        <dbReference type="Rhea" id="RHEA:29091"/>
        <dbReference type="Rhea" id="RHEA-COMP:9565"/>
        <dbReference type="Rhea" id="RHEA-COMP:9566"/>
        <dbReference type="ChEBI" id="CHEBI:15378"/>
        <dbReference type="ChEBI" id="CHEBI:16389"/>
        <dbReference type="ChEBI" id="CHEBI:17976"/>
        <dbReference type="ChEBI" id="CHEBI:57540"/>
        <dbReference type="ChEBI" id="CHEBI:57945"/>
        <dbReference type="EC" id="7.1.1.2"/>
    </reaction>
</comment>
<evidence type="ECO:0000256" key="5">
    <source>
        <dbReference type="ARBA" id="ARBA00022692"/>
    </source>
</evidence>
<evidence type="ECO:0000256" key="6">
    <source>
        <dbReference type="ARBA" id="ARBA00022989"/>
    </source>
</evidence>
<keyword evidence="5 10" id="KW-0812">Transmembrane</keyword>
<evidence type="ECO:0000256" key="1">
    <source>
        <dbReference type="ARBA" id="ARBA00004141"/>
    </source>
</evidence>
<evidence type="ECO:0000256" key="2">
    <source>
        <dbReference type="ARBA" id="ARBA00007012"/>
    </source>
</evidence>
<dbReference type="EMBL" id="KC993199">
    <property type="protein sequence ID" value="AGS44552.1"/>
    <property type="molecule type" value="Genomic_DNA"/>
</dbReference>
<feature type="transmembrane region" description="Helical" evidence="10">
    <location>
        <begin position="146"/>
        <end position="168"/>
    </location>
</feature>
<dbReference type="EC" id="7.1.1.2" evidence="3"/>
<feature type="transmembrane region" description="Helical" evidence="10">
    <location>
        <begin position="384"/>
        <end position="405"/>
    </location>
</feature>
<accession>S5TGJ6</accession>
<evidence type="ECO:0000313" key="12">
    <source>
        <dbReference type="EMBL" id="AGS44552.1"/>
    </source>
</evidence>
<feature type="transmembrane region" description="Helical" evidence="10">
    <location>
        <begin position="426"/>
        <end position="448"/>
    </location>
</feature>
<evidence type="ECO:0000259" key="11">
    <source>
        <dbReference type="Pfam" id="PF00361"/>
    </source>
</evidence>
<evidence type="ECO:0000256" key="4">
    <source>
        <dbReference type="ARBA" id="ARBA00021008"/>
    </source>
</evidence>
<keyword evidence="12" id="KW-0496">Mitochondrion</keyword>
<feature type="transmembrane region" description="Helical" evidence="10">
    <location>
        <begin position="225"/>
        <end position="247"/>
    </location>
</feature>